<keyword evidence="2" id="KW-1185">Reference proteome</keyword>
<dbReference type="RefSeq" id="WP_269281851.1">
    <property type="nucleotide sequence ID" value="NZ_JAPVOI010000004.1"/>
</dbReference>
<name>A0ABT4KID4_9HYPH</name>
<evidence type="ECO:0000313" key="2">
    <source>
        <dbReference type="Proteomes" id="UP001079430"/>
    </source>
</evidence>
<gene>
    <name evidence="1" type="ORF">O3W52_16950</name>
</gene>
<organism evidence="1 2">
    <name type="scientific">Sinorhizobium psoraleae</name>
    <dbReference type="NCBI Taxonomy" id="520838"/>
    <lineage>
        <taxon>Bacteria</taxon>
        <taxon>Pseudomonadati</taxon>
        <taxon>Pseudomonadota</taxon>
        <taxon>Alphaproteobacteria</taxon>
        <taxon>Hyphomicrobiales</taxon>
        <taxon>Rhizobiaceae</taxon>
        <taxon>Sinorhizobium/Ensifer group</taxon>
        <taxon>Sinorhizobium</taxon>
    </lineage>
</organism>
<dbReference type="EMBL" id="JAPVOI010000004">
    <property type="protein sequence ID" value="MCZ4091698.1"/>
    <property type="molecule type" value="Genomic_DNA"/>
</dbReference>
<proteinExistence type="predicted"/>
<accession>A0ABT4KID4</accession>
<reference evidence="1" key="1">
    <citation type="submission" date="2022-10" db="EMBL/GenBank/DDBJ databases">
        <title>Whole genome sequencing of three plant growth promoting bacteria isolated from Vachellia tortilis subsp. raddiana in Morocco.</title>
        <authorList>
            <person name="Hnini M."/>
            <person name="Zouagui R."/>
            <person name="Zouagui H."/>
            <person name="Chemao Elfihri M.-W."/>
            <person name="Ibrahimi A."/>
            <person name="Sbabou L."/>
            <person name="Aurag J."/>
        </authorList>
    </citation>
    <scope>NUCLEOTIDE SEQUENCE</scope>
    <source>
        <strain evidence="1">LMR678</strain>
    </source>
</reference>
<evidence type="ECO:0000313" key="1">
    <source>
        <dbReference type="EMBL" id="MCZ4091698.1"/>
    </source>
</evidence>
<sequence>MDDVCGSGVGSIVNVCDELTGEAMTWPSGRRTERIPAGS</sequence>
<dbReference type="Proteomes" id="UP001079430">
    <property type="component" value="Unassembled WGS sequence"/>
</dbReference>
<comment type="caution">
    <text evidence="1">The sequence shown here is derived from an EMBL/GenBank/DDBJ whole genome shotgun (WGS) entry which is preliminary data.</text>
</comment>
<protein>
    <recommendedName>
        <fullName evidence="3">Transposase</fullName>
    </recommendedName>
</protein>
<evidence type="ECO:0008006" key="3">
    <source>
        <dbReference type="Google" id="ProtNLM"/>
    </source>
</evidence>